<dbReference type="InterPro" id="IPR058627">
    <property type="entry name" value="MdtA-like_C"/>
</dbReference>
<comment type="caution">
    <text evidence="7">The sequence shown here is derived from an EMBL/GenBank/DDBJ whole genome shotgun (WGS) entry which is preliminary data.</text>
</comment>
<dbReference type="Gene3D" id="2.40.50.100">
    <property type="match status" value="1"/>
</dbReference>
<dbReference type="Gene3D" id="2.40.30.170">
    <property type="match status" value="1"/>
</dbReference>
<dbReference type="Proteomes" id="UP001055101">
    <property type="component" value="Unassembled WGS sequence"/>
</dbReference>
<feature type="transmembrane region" description="Helical" evidence="3">
    <location>
        <begin position="29"/>
        <end position="49"/>
    </location>
</feature>
<proteinExistence type="inferred from homology"/>
<dbReference type="Pfam" id="PF25967">
    <property type="entry name" value="RND-MFP_C"/>
    <property type="match status" value="1"/>
</dbReference>
<reference evidence="7" key="2">
    <citation type="submission" date="2021-08" db="EMBL/GenBank/DDBJ databases">
        <authorList>
            <person name="Tani A."/>
            <person name="Ola A."/>
            <person name="Ogura Y."/>
            <person name="Katsura K."/>
            <person name="Hayashi T."/>
        </authorList>
    </citation>
    <scope>NUCLEOTIDE SEQUENCE</scope>
    <source>
        <strain evidence="7">DSM 23674</strain>
    </source>
</reference>
<protein>
    <submittedName>
        <fullName evidence="7">Multidrug resistance protein MdtA</fullName>
    </submittedName>
</protein>
<keyword evidence="3" id="KW-0472">Membrane</keyword>
<dbReference type="InterPro" id="IPR051909">
    <property type="entry name" value="MFP_Cation_Efflux"/>
</dbReference>
<dbReference type="Pfam" id="PF25954">
    <property type="entry name" value="Beta-barrel_RND_2"/>
    <property type="match status" value="1"/>
</dbReference>
<dbReference type="SUPFAM" id="SSF111369">
    <property type="entry name" value="HlyD-like secretion proteins"/>
    <property type="match status" value="1"/>
</dbReference>
<evidence type="ECO:0000256" key="2">
    <source>
        <dbReference type="ARBA" id="ARBA00022448"/>
    </source>
</evidence>
<dbReference type="NCBIfam" id="TIGR01730">
    <property type="entry name" value="RND_mfp"/>
    <property type="match status" value="1"/>
</dbReference>
<evidence type="ECO:0000313" key="8">
    <source>
        <dbReference type="Proteomes" id="UP001055101"/>
    </source>
</evidence>
<reference evidence="7" key="1">
    <citation type="journal article" date="2021" name="Front. Microbiol.">
        <title>Comprehensive Comparative Genomics and Phenotyping of Methylobacterium Species.</title>
        <authorList>
            <person name="Alessa O."/>
            <person name="Ogura Y."/>
            <person name="Fujitani Y."/>
            <person name="Takami H."/>
            <person name="Hayashi T."/>
            <person name="Sahin N."/>
            <person name="Tani A."/>
        </authorList>
    </citation>
    <scope>NUCLEOTIDE SEQUENCE</scope>
    <source>
        <strain evidence="7">DSM 23674</strain>
    </source>
</reference>
<evidence type="ECO:0000259" key="5">
    <source>
        <dbReference type="Pfam" id="PF25967"/>
    </source>
</evidence>
<keyword evidence="2" id="KW-0813">Transport</keyword>
<sequence length="453" mass="49109">MDARTPIEPEADSARDMFEETRERTRRTMLSLVLLLSVVVVLVAAVAIWPQPVRDLAEKAVAFAQGIMPGKSEPKDDTAETAKVKKDAAAGERVFRPTKEQRTALEIKPVAAITFRPEYSAEGRIAVNEDDNVPVTSPYSGRVTKVLARAGDDVKAGQVLLTIEASDMVQAQNDYQGALNGLNKAQALFKLEQNIAGRQEELFKARATALKDYESAQNDVIAAQSDLKTAEATLQAGRNRLRLLGKTDEEIAAFEKAGRMTAETEVRAPIAGTIVQRKVGVGQYISSSGDPLFVIGDLSTVWLIANVRESEVPKIRIGQEIDARVVGFPRTIFRAKISYIATSLDAATRRLSVRSELDNPDRSLKPEMFANFTIVTGGERFSPSVPSAAVVYEGDKAHVWVSRADGAIEARDVRLGLTNGDNVQVVEGLKTGEEVVTRGAIFIDRAATGSNAS</sequence>
<dbReference type="Gene3D" id="2.40.420.20">
    <property type="match status" value="1"/>
</dbReference>
<feature type="domain" description="Multidrug resistance protein MdtA-like C-terminal permuted SH3" evidence="5">
    <location>
        <begin position="385"/>
        <end position="439"/>
    </location>
</feature>
<keyword evidence="8" id="KW-1185">Reference proteome</keyword>
<evidence type="ECO:0000256" key="1">
    <source>
        <dbReference type="ARBA" id="ARBA00009477"/>
    </source>
</evidence>
<dbReference type="InterPro" id="IPR006143">
    <property type="entry name" value="RND_pump_MFP"/>
</dbReference>
<evidence type="ECO:0000259" key="4">
    <source>
        <dbReference type="Pfam" id="PF25954"/>
    </source>
</evidence>
<gene>
    <name evidence="7" type="primary">mdtA_6</name>
    <name evidence="7" type="ORF">EKPJFOCH_2699</name>
</gene>
<name>A0ABQ4TLF4_9HYPH</name>
<accession>A0ABQ4TLF4</accession>
<keyword evidence="3" id="KW-0812">Transmembrane</keyword>
<dbReference type="Gene3D" id="1.10.287.470">
    <property type="entry name" value="Helix hairpin bin"/>
    <property type="match status" value="1"/>
</dbReference>
<dbReference type="PANTHER" id="PTHR30097:SF15">
    <property type="entry name" value="CATION EFFLUX SYSTEM PROTEIN CUSB"/>
    <property type="match status" value="1"/>
</dbReference>
<feature type="domain" description="CusB-like beta-barrel" evidence="4">
    <location>
        <begin position="300"/>
        <end position="375"/>
    </location>
</feature>
<dbReference type="EMBL" id="BPRA01000012">
    <property type="protein sequence ID" value="GJE56200.1"/>
    <property type="molecule type" value="Genomic_DNA"/>
</dbReference>
<dbReference type="Pfam" id="PF25973">
    <property type="entry name" value="BSH_CzcB"/>
    <property type="match status" value="1"/>
</dbReference>
<feature type="domain" description="CzcB-like barrel-sandwich hybrid" evidence="6">
    <location>
        <begin position="134"/>
        <end position="296"/>
    </location>
</feature>
<dbReference type="InterPro" id="IPR058647">
    <property type="entry name" value="BSH_CzcB-like"/>
</dbReference>
<organism evidence="7 8">
    <name type="scientific">Methylobacterium thuringiense</name>
    <dbReference type="NCBI Taxonomy" id="1003091"/>
    <lineage>
        <taxon>Bacteria</taxon>
        <taxon>Pseudomonadati</taxon>
        <taxon>Pseudomonadota</taxon>
        <taxon>Alphaproteobacteria</taxon>
        <taxon>Hyphomicrobiales</taxon>
        <taxon>Methylobacteriaceae</taxon>
        <taxon>Methylobacterium</taxon>
    </lineage>
</organism>
<dbReference type="InterPro" id="IPR058792">
    <property type="entry name" value="Beta-barrel_RND_2"/>
</dbReference>
<keyword evidence="3" id="KW-1133">Transmembrane helix</keyword>
<dbReference type="RefSeq" id="WP_238232197.1">
    <property type="nucleotide sequence ID" value="NZ_BPRA01000012.1"/>
</dbReference>
<evidence type="ECO:0000256" key="3">
    <source>
        <dbReference type="SAM" id="Phobius"/>
    </source>
</evidence>
<dbReference type="PANTHER" id="PTHR30097">
    <property type="entry name" value="CATION EFFLUX SYSTEM PROTEIN CUSB"/>
    <property type="match status" value="1"/>
</dbReference>
<comment type="similarity">
    <text evidence="1">Belongs to the membrane fusion protein (MFP) (TC 8.A.1) family.</text>
</comment>
<evidence type="ECO:0000259" key="6">
    <source>
        <dbReference type="Pfam" id="PF25973"/>
    </source>
</evidence>
<evidence type="ECO:0000313" key="7">
    <source>
        <dbReference type="EMBL" id="GJE56200.1"/>
    </source>
</evidence>